<protein>
    <submittedName>
        <fullName evidence="2">DUF1397 domain containing protein</fullName>
    </submittedName>
</protein>
<dbReference type="Proteomes" id="UP000292052">
    <property type="component" value="Unassembled WGS sequence"/>
</dbReference>
<dbReference type="STRING" id="1661398.A0A482VPR9"/>
<feature type="signal peptide" evidence="1">
    <location>
        <begin position="1"/>
        <end position="23"/>
    </location>
</feature>
<dbReference type="OrthoDB" id="6512861at2759"/>
<dbReference type="AlphaFoldDB" id="A0A482VPR9"/>
<feature type="chain" id="PRO_5019858043" evidence="1">
    <location>
        <begin position="24"/>
        <end position="270"/>
    </location>
</feature>
<dbReference type="PANTHER" id="PTHR20997">
    <property type="entry name" value="EG:BACR42I17.2 PROTEIN-RELATED"/>
    <property type="match status" value="1"/>
</dbReference>
<proteinExistence type="predicted"/>
<evidence type="ECO:0000313" key="2">
    <source>
        <dbReference type="EMBL" id="RZC34399.1"/>
    </source>
</evidence>
<dbReference type="Pfam" id="PF07165">
    <property type="entry name" value="DUF1397"/>
    <property type="match status" value="1"/>
</dbReference>
<sequence>MAPHTRRLIYTVTIILFISPISCQNNNDIDGLEKQINSIPGLENFNSSKLPTEEDNQQTEVQTCIESHLNFSQIQLEVEEAKKTGSMDEVFGKYCKKYPEIHQCLEGVTDKVRPCLDLNEQDTLNKTLEIVQELKEFVCFKDGDRIAMFIAEGGVECMESKKDQLQECANKTIGARIPTDMSMNSLPRFLFSERDCSDFDKIRSCFNVELEKCKDSTPANIVDAFFKFLKKHMPCGKVVNEASISRGSAGRNFATSSLIFVVSVIVTKLS</sequence>
<comment type="caution">
    <text evidence="2">The sequence shown here is derived from an EMBL/GenBank/DDBJ whole genome shotgun (WGS) entry which is preliminary data.</text>
</comment>
<dbReference type="PANTHER" id="PTHR20997:SF2">
    <property type="entry name" value="EG:BACR42I17.2 PROTEIN-RELATED"/>
    <property type="match status" value="1"/>
</dbReference>
<keyword evidence="1" id="KW-0732">Signal</keyword>
<accession>A0A482VPR9</accession>
<keyword evidence="3" id="KW-1185">Reference proteome</keyword>
<evidence type="ECO:0000313" key="3">
    <source>
        <dbReference type="Proteomes" id="UP000292052"/>
    </source>
</evidence>
<evidence type="ECO:0000256" key="1">
    <source>
        <dbReference type="SAM" id="SignalP"/>
    </source>
</evidence>
<dbReference type="EMBL" id="QDEB01080501">
    <property type="protein sequence ID" value="RZC34399.1"/>
    <property type="molecule type" value="Genomic_DNA"/>
</dbReference>
<organism evidence="2 3">
    <name type="scientific">Asbolus verrucosus</name>
    <name type="common">Desert ironclad beetle</name>
    <dbReference type="NCBI Taxonomy" id="1661398"/>
    <lineage>
        <taxon>Eukaryota</taxon>
        <taxon>Metazoa</taxon>
        <taxon>Ecdysozoa</taxon>
        <taxon>Arthropoda</taxon>
        <taxon>Hexapoda</taxon>
        <taxon>Insecta</taxon>
        <taxon>Pterygota</taxon>
        <taxon>Neoptera</taxon>
        <taxon>Endopterygota</taxon>
        <taxon>Coleoptera</taxon>
        <taxon>Polyphaga</taxon>
        <taxon>Cucujiformia</taxon>
        <taxon>Tenebrionidae</taxon>
        <taxon>Pimeliinae</taxon>
        <taxon>Asbolus</taxon>
    </lineage>
</organism>
<reference evidence="2 3" key="1">
    <citation type="submission" date="2017-03" db="EMBL/GenBank/DDBJ databases">
        <title>Genome of the blue death feigning beetle - Asbolus verrucosus.</title>
        <authorList>
            <person name="Rider S.D."/>
        </authorList>
    </citation>
    <scope>NUCLEOTIDE SEQUENCE [LARGE SCALE GENOMIC DNA]</scope>
    <source>
        <strain evidence="2">Butters</strain>
        <tissue evidence="2">Head and leg muscle</tissue>
    </source>
</reference>
<name>A0A482VPR9_ASBVE</name>
<dbReference type="InterPro" id="IPR009832">
    <property type="entry name" value="DUF1397"/>
</dbReference>
<gene>
    <name evidence="2" type="ORF">BDFB_011393</name>
</gene>